<sequence>MDAFSHSEDVSALIRSFGDPKISLAQRPLCIGLAPDRAKCCDKDVGEVVKVSVATVTRSLSKIPAGEKHWETVLSAMAQVPLLESDGNNIHRSATFSCRSSSSFSADGEPSLQERISCWLFKLVGDEAIMDSLAVDALQLALSRSVSRCTSQRSWSLFRGTRRELPLLDINVLRFPDSDRPFFELYRLRVDAWSQSWPFYTCSRATDGLTGVFQSHKFRMQKSLIYEVSRDTLDKAVEEAEIFLEELSDRSDSESSSSTLDSKS</sequence>
<proteinExistence type="predicted"/>
<evidence type="ECO:0000313" key="2">
    <source>
        <dbReference type="Proteomes" id="UP000703269"/>
    </source>
</evidence>
<gene>
    <name evidence="1" type="ORF">PsYK624_047980</name>
</gene>
<reference evidence="1 2" key="1">
    <citation type="submission" date="2021-08" db="EMBL/GenBank/DDBJ databases">
        <title>Draft Genome Sequence of Phanerochaete sordida strain YK-624.</title>
        <authorList>
            <person name="Mori T."/>
            <person name="Dohra H."/>
            <person name="Suzuki T."/>
            <person name="Kawagishi H."/>
            <person name="Hirai H."/>
        </authorList>
    </citation>
    <scope>NUCLEOTIDE SEQUENCE [LARGE SCALE GENOMIC DNA]</scope>
    <source>
        <strain evidence="1 2">YK-624</strain>
    </source>
</reference>
<dbReference type="Proteomes" id="UP000703269">
    <property type="component" value="Unassembled WGS sequence"/>
</dbReference>
<dbReference type="EMBL" id="BPQB01000010">
    <property type="protein sequence ID" value="GJE88715.1"/>
    <property type="molecule type" value="Genomic_DNA"/>
</dbReference>
<protein>
    <submittedName>
        <fullName evidence="1">Uncharacterized protein</fullName>
    </submittedName>
</protein>
<keyword evidence="2" id="KW-1185">Reference proteome</keyword>
<dbReference type="AlphaFoldDB" id="A0A9P3G6H3"/>
<dbReference type="OrthoDB" id="2735833at2759"/>
<comment type="caution">
    <text evidence="1">The sequence shown here is derived from an EMBL/GenBank/DDBJ whole genome shotgun (WGS) entry which is preliminary data.</text>
</comment>
<organism evidence="1 2">
    <name type="scientific">Phanerochaete sordida</name>
    <dbReference type="NCBI Taxonomy" id="48140"/>
    <lineage>
        <taxon>Eukaryota</taxon>
        <taxon>Fungi</taxon>
        <taxon>Dikarya</taxon>
        <taxon>Basidiomycota</taxon>
        <taxon>Agaricomycotina</taxon>
        <taxon>Agaricomycetes</taxon>
        <taxon>Polyporales</taxon>
        <taxon>Phanerochaetaceae</taxon>
        <taxon>Phanerochaete</taxon>
    </lineage>
</organism>
<accession>A0A9P3G6H3</accession>
<evidence type="ECO:0000313" key="1">
    <source>
        <dbReference type="EMBL" id="GJE88715.1"/>
    </source>
</evidence>
<name>A0A9P3G6H3_9APHY</name>